<dbReference type="InterPro" id="IPR045087">
    <property type="entry name" value="Cu-oxidase_fam"/>
</dbReference>
<dbReference type="Gene3D" id="2.60.40.420">
    <property type="entry name" value="Cupredoxins - blue copper proteins"/>
    <property type="match status" value="3"/>
</dbReference>
<protein>
    <recommendedName>
        <fullName evidence="6">Copper-containing nitrite reductase</fullName>
        <ecNumber evidence="5">1.7.2.1</ecNumber>
    </recommendedName>
</protein>
<feature type="binding site" description="type 1 copper site" evidence="12">
    <location>
        <position position="741"/>
    </location>
    <ligand>
        <name>Cu cation</name>
        <dbReference type="ChEBI" id="CHEBI:23378"/>
        <label>1</label>
    </ligand>
</feature>
<dbReference type="InterPro" id="IPR011707">
    <property type="entry name" value="Cu-oxidase-like_N"/>
</dbReference>
<feature type="binding site" description="type 1 copper site" evidence="12">
    <location>
        <position position="755"/>
    </location>
    <ligand>
        <name>Cu cation</name>
        <dbReference type="ChEBI" id="CHEBI:23378"/>
        <label>1</label>
    </ligand>
</feature>
<keyword evidence="9" id="KW-0560">Oxidoreductase</keyword>
<gene>
    <name evidence="17" type="ORF">SAMN05216260_10295</name>
</gene>
<evidence type="ECO:0000313" key="17">
    <source>
        <dbReference type="EMBL" id="SDE48357.1"/>
    </source>
</evidence>
<evidence type="ECO:0000256" key="11">
    <source>
        <dbReference type="ARBA" id="ARBA00049340"/>
    </source>
</evidence>
<name>A0A1G7D9X5_9ACTN</name>
<comment type="catalytic activity">
    <reaction evidence="11">
        <text>nitric oxide + Fe(III)-[cytochrome c] + H2O = Fe(II)-[cytochrome c] + nitrite + 2 H(+)</text>
        <dbReference type="Rhea" id="RHEA:15233"/>
        <dbReference type="Rhea" id="RHEA-COMP:10350"/>
        <dbReference type="Rhea" id="RHEA-COMP:14399"/>
        <dbReference type="ChEBI" id="CHEBI:15377"/>
        <dbReference type="ChEBI" id="CHEBI:15378"/>
        <dbReference type="ChEBI" id="CHEBI:16301"/>
        <dbReference type="ChEBI" id="CHEBI:16480"/>
        <dbReference type="ChEBI" id="CHEBI:29033"/>
        <dbReference type="ChEBI" id="CHEBI:29034"/>
        <dbReference type="EC" id="1.7.2.1"/>
    </reaction>
</comment>
<feature type="transmembrane region" description="Helical" evidence="14">
    <location>
        <begin position="460"/>
        <end position="481"/>
    </location>
</feature>
<feature type="transmembrane region" description="Helical" evidence="14">
    <location>
        <begin position="56"/>
        <end position="73"/>
    </location>
</feature>
<comment type="subunit">
    <text evidence="4">Homotrimer.</text>
</comment>
<evidence type="ECO:0000256" key="5">
    <source>
        <dbReference type="ARBA" id="ARBA00011882"/>
    </source>
</evidence>
<feature type="transmembrane region" description="Helical" evidence="14">
    <location>
        <begin position="360"/>
        <end position="382"/>
    </location>
</feature>
<reference evidence="17 18" key="1">
    <citation type="submission" date="2016-10" db="EMBL/GenBank/DDBJ databases">
        <authorList>
            <person name="de Groot N.N."/>
        </authorList>
    </citation>
    <scope>NUCLEOTIDE SEQUENCE [LARGE SCALE GENOMIC DNA]</scope>
    <source>
        <strain evidence="17 18">CGMCC 4.1859</strain>
    </source>
</reference>
<evidence type="ECO:0000259" key="16">
    <source>
        <dbReference type="Pfam" id="PF13473"/>
    </source>
</evidence>
<keyword evidence="8" id="KW-0677">Repeat</keyword>
<evidence type="ECO:0000256" key="9">
    <source>
        <dbReference type="ARBA" id="ARBA00023002"/>
    </source>
</evidence>
<feature type="binding site" description="type 1 copper site" evidence="12">
    <location>
        <position position="742"/>
    </location>
    <ligand>
        <name>Cu cation</name>
        <dbReference type="ChEBI" id="CHEBI:23378"/>
        <label>1</label>
    </ligand>
</feature>
<feature type="transmembrane region" description="Helical" evidence="14">
    <location>
        <begin position="256"/>
        <end position="277"/>
    </location>
</feature>
<dbReference type="Pfam" id="PF07732">
    <property type="entry name" value="Cu-oxidase_3"/>
    <property type="match status" value="1"/>
</dbReference>
<feature type="region of interest" description="Disordered" evidence="13">
    <location>
        <begin position="595"/>
        <end position="626"/>
    </location>
</feature>
<feature type="transmembrane region" description="Helical" evidence="14">
    <location>
        <begin position="283"/>
        <end position="309"/>
    </location>
</feature>
<feature type="transmembrane region" description="Helical" evidence="14">
    <location>
        <begin position="79"/>
        <end position="100"/>
    </location>
</feature>
<keyword evidence="10 12" id="KW-0186">Copper</keyword>
<feature type="transmembrane region" description="Helical" evidence="14">
    <location>
        <begin position="403"/>
        <end position="421"/>
    </location>
</feature>
<evidence type="ECO:0000256" key="3">
    <source>
        <dbReference type="ARBA" id="ARBA00010609"/>
    </source>
</evidence>
<keyword evidence="14" id="KW-1133">Transmembrane helix</keyword>
<dbReference type="PANTHER" id="PTHR11709">
    <property type="entry name" value="MULTI-COPPER OXIDASE"/>
    <property type="match status" value="1"/>
</dbReference>
<feature type="domain" description="EfeO-type cupredoxin-like" evidence="16">
    <location>
        <begin position="499"/>
        <end position="567"/>
    </location>
</feature>
<feature type="transmembrane region" description="Helical" evidence="14">
    <location>
        <begin position="178"/>
        <end position="201"/>
    </location>
</feature>
<organism evidence="17 18">
    <name type="scientific">Streptomyces griseoaurantiacus</name>
    <dbReference type="NCBI Taxonomy" id="68213"/>
    <lineage>
        <taxon>Bacteria</taxon>
        <taxon>Bacillati</taxon>
        <taxon>Actinomycetota</taxon>
        <taxon>Actinomycetes</taxon>
        <taxon>Kitasatosporales</taxon>
        <taxon>Streptomycetaceae</taxon>
        <taxon>Streptomyces</taxon>
        <taxon>Streptomyces aurantiacus group</taxon>
    </lineage>
</organism>
<comment type="cofactor">
    <cofactor evidence="1 12">
        <name>Cu(+)</name>
        <dbReference type="ChEBI" id="CHEBI:49552"/>
    </cofactor>
</comment>
<proteinExistence type="inferred from homology"/>
<dbReference type="EC" id="1.7.2.1" evidence="5"/>
<evidence type="ECO:0000256" key="12">
    <source>
        <dbReference type="PIRSR" id="PIRSR601287-1"/>
    </source>
</evidence>
<evidence type="ECO:0000256" key="4">
    <source>
        <dbReference type="ARBA" id="ARBA00011233"/>
    </source>
</evidence>
<evidence type="ECO:0000256" key="14">
    <source>
        <dbReference type="SAM" id="Phobius"/>
    </source>
</evidence>
<feature type="binding site" description="type 1 copper site" evidence="12">
    <location>
        <position position="702"/>
    </location>
    <ligand>
        <name>Cu cation</name>
        <dbReference type="ChEBI" id="CHEBI:23378"/>
        <label>1</label>
    </ligand>
</feature>
<dbReference type="CDD" id="cd11020">
    <property type="entry name" value="CuRO_1_CuNIR"/>
    <property type="match status" value="1"/>
</dbReference>
<evidence type="ECO:0000256" key="6">
    <source>
        <dbReference type="ARBA" id="ARBA00017290"/>
    </source>
</evidence>
<feature type="transmembrane region" description="Helical" evidence="14">
    <location>
        <begin position="427"/>
        <end position="448"/>
    </location>
</feature>
<dbReference type="GO" id="GO:0050421">
    <property type="term" value="F:nitrite reductase (NO-forming) activity"/>
    <property type="evidence" value="ECO:0007669"/>
    <property type="project" value="UniProtKB-EC"/>
</dbReference>
<keyword evidence="14" id="KW-0472">Membrane</keyword>
<feature type="compositionally biased region" description="Gly residues" evidence="13">
    <location>
        <begin position="26"/>
        <end position="39"/>
    </location>
</feature>
<keyword evidence="14" id="KW-0812">Transmembrane</keyword>
<keyword evidence="7 12" id="KW-0479">Metal-binding</keyword>
<accession>A0A1G7D9X5</accession>
<evidence type="ECO:0000259" key="15">
    <source>
        <dbReference type="Pfam" id="PF07732"/>
    </source>
</evidence>
<evidence type="ECO:0000256" key="10">
    <source>
        <dbReference type="ARBA" id="ARBA00023008"/>
    </source>
</evidence>
<dbReference type="InterPro" id="IPR008972">
    <property type="entry name" value="Cupredoxin"/>
</dbReference>
<feature type="binding site" description="type 1 copper site" evidence="12">
    <location>
        <position position="750"/>
    </location>
    <ligand>
        <name>Cu cation</name>
        <dbReference type="ChEBI" id="CHEBI:23378"/>
        <label>1</label>
    </ligand>
</feature>
<dbReference type="GO" id="GO:0005507">
    <property type="term" value="F:copper ion binding"/>
    <property type="evidence" value="ECO:0007669"/>
    <property type="project" value="InterPro"/>
</dbReference>
<feature type="domain" description="Plastocyanin-like" evidence="15">
    <location>
        <begin position="654"/>
        <end position="764"/>
    </location>
</feature>
<dbReference type="PRINTS" id="PR00695">
    <property type="entry name" value="CUNO2RDTASE"/>
</dbReference>
<dbReference type="Proteomes" id="UP000198614">
    <property type="component" value="Unassembled WGS sequence"/>
</dbReference>
<evidence type="ECO:0000313" key="18">
    <source>
        <dbReference type="Proteomes" id="UP000198614"/>
    </source>
</evidence>
<evidence type="ECO:0000256" key="8">
    <source>
        <dbReference type="ARBA" id="ARBA00022737"/>
    </source>
</evidence>
<feature type="transmembrane region" description="Helical" evidence="14">
    <location>
        <begin position="221"/>
        <end position="244"/>
    </location>
</feature>
<dbReference type="Pfam" id="PF13473">
    <property type="entry name" value="Cupredoxin_1"/>
    <property type="match status" value="1"/>
</dbReference>
<feature type="transmembrane region" description="Helical" evidence="14">
    <location>
        <begin position="145"/>
        <end position="166"/>
    </location>
</feature>
<sequence length="913" mass="92702">MSGAEHTPRPDGRRRLPLLQQPAGPPGDGGPGGSGGSAGRSGRAARQDMRSRQVRAHLLVAGWAGLALLAAAAPDTLPVARWLAVHLLLLGAATTAIVVWSEHFAVAMLHAPVPDRRWSTARLAGVNVSVAGVLLAVWAGPPALIAAACAALAVAVTAHLVVLVRLGRGALGGRLAPVVAYYRAAAVALAAGVVAGGTLATGSAGATGHTALRLAHVHVTLLGWIGLPVLGTLFMLWPTVLGVRMHARTTPTARRVLALTGGGLTVAVTGLAGPAVLPGPGAAVAWRAATVAGLAAYAAGVAVAVRLWAATVRRGRKAVSAAAAWSLAASAGWLTAGVVHDLVLFATRSPAAAQDGVESLVPLFLLGFVAQVLIGALTYLLPVVTAVGPKARAGSRAVLERAWQARLAALNLAVALLVLPLPGPAATLGVVLAAGAAVAFLGLVVTVLGRRAGAVVTPRAPVLIGTAAAAVATALAVLVAGGGAGGGGTTTASGAGTGSAATGTRTVAVSLHDMRVSPSRIEVPRGTALRLKVTNRDAQRHDLRIEDGPTTSLLSDGQTRTLDLGTLTGDRKGWCTVPGHRAAGMTLDIAATGTADGGGRTAAQGAEGHDGHSATASEGSGPDLSADFSAGWHSRDAALAPAAGATVHRIGLHVRQRTVEVAPGVRQRMWTFGGTAPGPTLRGKVGDVFEVTLVNDDTTMGHGVDFHAGALSPDKPMRTLEPGERLVYRFRAERAGAWLYHCSTAPMLQHIGNGMYGAVIVDPPGLDEVDREYVMVSSELYLGTPGSAAQVARMRADTPDAWVFNGVAAQYAKAPLRARAGERVRFWVVAAGPSDGVAFHVVGTVFDTVYKEGAYLLRPGDGDGGSGGSQVLDLAVAQGGFVETEFPAAGHYPFVDHDMRHAEAGARGVVEVR</sequence>
<evidence type="ECO:0000256" key="13">
    <source>
        <dbReference type="SAM" id="MobiDB-lite"/>
    </source>
</evidence>
<evidence type="ECO:0000256" key="2">
    <source>
        <dbReference type="ARBA" id="ARBA00001973"/>
    </source>
</evidence>
<dbReference type="AlphaFoldDB" id="A0A1G7D9X5"/>
<comment type="similarity">
    <text evidence="3">Belongs to the multicopper oxidase family.</text>
</comment>
<dbReference type="EMBL" id="FNAX01000002">
    <property type="protein sequence ID" value="SDE48357.1"/>
    <property type="molecule type" value="Genomic_DNA"/>
</dbReference>
<dbReference type="InterPro" id="IPR001287">
    <property type="entry name" value="NO2-reductase_Cu"/>
</dbReference>
<feature type="region of interest" description="Disordered" evidence="13">
    <location>
        <begin position="1"/>
        <end position="47"/>
    </location>
</feature>
<feature type="compositionally biased region" description="Basic and acidic residues" evidence="13">
    <location>
        <begin position="1"/>
        <end position="14"/>
    </location>
</feature>
<feature type="transmembrane region" description="Helical" evidence="14">
    <location>
        <begin position="321"/>
        <end position="340"/>
    </location>
</feature>
<feature type="binding site" description="type 1 copper site" evidence="12">
    <location>
        <position position="897"/>
    </location>
    <ligand>
        <name>Cu cation</name>
        <dbReference type="ChEBI" id="CHEBI:23378"/>
        <label>1</label>
    </ligand>
</feature>
<dbReference type="InterPro" id="IPR028096">
    <property type="entry name" value="EfeO_Cupredoxin"/>
</dbReference>
<dbReference type="PANTHER" id="PTHR11709:SF394">
    <property type="entry name" value="FI03373P-RELATED"/>
    <property type="match status" value="1"/>
</dbReference>
<dbReference type="SUPFAM" id="SSF49503">
    <property type="entry name" value="Cupredoxins"/>
    <property type="match status" value="3"/>
</dbReference>
<comment type="cofactor">
    <cofactor evidence="2 12">
        <name>Cu(2+)</name>
        <dbReference type="ChEBI" id="CHEBI:29036"/>
    </cofactor>
</comment>
<evidence type="ECO:0000256" key="1">
    <source>
        <dbReference type="ARBA" id="ARBA00001960"/>
    </source>
</evidence>
<evidence type="ECO:0000256" key="7">
    <source>
        <dbReference type="ARBA" id="ARBA00022723"/>
    </source>
</evidence>
<feature type="binding site" description="type 1 copper site" evidence="12">
    <location>
        <position position="707"/>
    </location>
    <ligand>
        <name>Cu cation</name>
        <dbReference type="ChEBI" id="CHEBI:23378"/>
        <label>1</label>
    </ligand>
</feature>
<feature type="transmembrane region" description="Helical" evidence="14">
    <location>
        <begin position="121"/>
        <end position="139"/>
    </location>
</feature>